<dbReference type="Proteomes" id="UP001280121">
    <property type="component" value="Unassembled WGS sequence"/>
</dbReference>
<keyword evidence="2" id="KW-1185">Reference proteome</keyword>
<evidence type="ECO:0000313" key="1">
    <source>
        <dbReference type="EMBL" id="KAK2642467.1"/>
    </source>
</evidence>
<dbReference type="AlphaFoldDB" id="A0AAD9WU19"/>
<sequence>MSLFEVGVILTHGKVTLSLSDRLSSNFLYQVSVGYFVGEWIEKLCLNLRVSQNHLDHWKQEVNQRTNGPQLHLSRVVLPPVYTSGGMFPGPIAAMYPSGARFDPYAPPGIPGFELDRFVRNLRRPEGGTYSDLESLESGRELRVKG</sequence>
<name>A0AAD9WU19_9ROSI</name>
<gene>
    <name evidence="1" type="ORF">Ddye_024230</name>
</gene>
<accession>A0AAD9WU19</accession>
<protein>
    <submittedName>
        <fullName evidence="1">Uncharacterized protein</fullName>
    </submittedName>
</protein>
<comment type="caution">
    <text evidence="1">The sequence shown here is derived from an EMBL/GenBank/DDBJ whole genome shotgun (WGS) entry which is preliminary data.</text>
</comment>
<reference evidence="1" key="1">
    <citation type="journal article" date="2023" name="Plant J.">
        <title>Genome sequences and population genomics provide insights into the demographic history, inbreeding, and mutation load of two 'living fossil' tree species of Dipteronia.</title>
        <authorList>
            <person name="Feng Y."/>
            <person name="Comes H.P."/>
            <person name="Chen J."/>
            <person name="Zhu S."/>
            <person name="Lu R."/>
            <person name="Zhang X."/>
            <person name="Li P."/>
            <person name="Qiu J."/>
            <person name="Olsen K.M."/>
            <person name="Qiu Y."/>
        </authorList>
    </citation>
    <scope>NUCLEOTIDE SEQUENCE</scope>
    <source>
        <strain evidence="1">KIB01</strain>
    </source>
</reference>
<evidence type="ECO:0000313" key="2">
    <source>
        <dbReference type="Proteomes" id="UP001280121"/>
    </source>
</evidence>
<organism evidence="1 2">
    <name type="scientific">Dipteronia dyeriana</name>
    <dbReference type="NCBI Taxonomy" id="168575"/>
    <lineage>
        <taxon>Eukaryota</taxon>
        <taxon>Viridiplantae</taxon>
        <taxon>Streptophyta</taxon>
        <taxon>Embryophyta</taxon>
        <taxon>Tracheophyta</taxon>
        <taxon>Spermatophyta</taxon>
        <taxon>Magnoliopsida</taxon>
        <taxon>eudicotyledons</taxon>
        <taxon>Gunneridae</taxon>
        <taxon>Pentapetalae</taxon>
        <taxon>rosids</taxon>
        <taxon>malvids</taxon>
        <taxon>Sapindales</taxon>
        <taxon>Sapindaceae</taxon>
        <taxon>Hippocastanoideae</taxon>
        <taxon>Acereae</taxon>
        <taxon>Dipteronia</taxon>
    </lineage>
</organism>
<proteinExistence type="predicted"/>
<dbReference type="EMBL" id="JANJYI010000007">
    <property type="protein sequence ID" value="KAK2642467.1"/>
    <property type="molecule type" value="Genomic_DNA"/>
</dbReference>